<feature type="modified residue" description="4-aspartylphosphate" evidence="6">
    <location>
        <position position="55"/>
    </location>
</feature>
<gene>
    <name evidence="9" type="ORF">GPA25_16705</name>
</gene>
<evidence type="ECO:0000259" key="8">
    <source>
        <dbReference type="PROSITE" id="PS50110"/>
    </source>
</evidence>
<dbReference type="SMART" id="SM00382">
    <property type="entry name" value="AAA"/>
    <property type="match status" value="1"/>
</dbReference>
<dbReference type="PRINTS" id="PR01590">
    <property type="entry name" value="HTHFIS"/>
</dbReference>
<name>A0ABX1QDA9_9RHOO</name>
<dbReference type="PROSITE" id="PS00675">
    <property type="entry name" value="SIGMA54_INTERACT_1"/>
    <property type="match status" value="1"/>
</dbReference>
<dbReference type="Pfam" id="PF00072">
    <property type="entry name" value="Response_reg"/>
    <property type="match status" value="1"/>
</dbReference>
<dbReference type="InterPro" id="IPR002078">
    <property type="entry name" value="Sigma_54_int"/>
</dbReference>
<evidence type="ECO:0000313" key="9">
    <source>
        <dbReference type="EMBL" id="NMG76401.1"/>
    </source>
</evidence>
<dbReference type="Pfam" id="PF02954">
    <property type="entry name" value="HTH_8"/>
    <property type="match status" value="1"/>
</dbReference>
<evidence type="ECO:0000256" key="3">
    <source>
        <dbReference type="ARBA" id="ARBA00023015"/>
    </source>
</evidence>
<dbReference type="InterPro" id="IPR011006">
    <property type="entry name" value="CheY-like_superfamily"/>
</dbReference>
<proteinExistence type="predicted"/>
<dbReference type="InterPro" id="IPR027417">
    <property type="entry name" value="P-loop_NTPase"/>
</dbReference>
<organism evidence="9 10">
    <name type="scientific">Aromatoleum diolicum</name>
    <dbReference type="NCBI Taxonomy" id="75796"/>
    <lineage>
        <taxon>Bacteria</taxon>
        <taxon>Pseudomonadati</taxon>
        <taxon>Pseudomonadota</taxon>
        <taxon>Betaproteobacteria</taxon>
        <taxon>Rhodocyclales</taxon>
        <taxon>Rhodocyclaceae</taxon>
        <taxon>Aromatoleum</taxon>
    </lineage>
</organism>
<keyword evidence="6" id="KW-0597">Phosphoprotein</keyword>
<dbReference type="Proteomes" id="UP000648984">
    <property type="component" value="Unassembled WGS sequence"/>
</dbReference>
<sequence>MIEKINILVVEDDAALRDAVCLTLEMGGHRVTGVDGGPSALIEIGRQAFNLVVSDLRMQPMDGLQLLGEIRSRLPQLPVLLMTAYGEVDKAVSAMRGGACDFLMKPFEPEVLLEHVRRYAAQPPSADDMVADDPHTRNLLAMAARVADTDATVLLTGESGTGKEVFARYIHVHSSRRGGPFVAINCAAIPENLLEATLFGYEKGAFTGAQTAQPGKFEQAQDGTILLDEISEMPLGLQAKLLRVLQEREVERVGGKKPVSLDIRVLATSNRDMVREVAAGRFREDLYYRLNVFPLVIPGLRERPGDILPLARHFLSRHGEVLKRRARLSPEAEQLLVCHAWPGNVRELENAMQRALILAGGDTITADTVHLCLPNWVAAGPSTPADSAPRAGAAVLPASLAAHSENIAVLGRSQAVEKDLARPANMKDLEREHILATLREVGGSRKRAVEKLGISERTLRYKLQQYRDEGHEV</sequence>
<dbReference type="Gene3D" id="1.10.8.60">
    <property type="match status" value="1"/>
</dbReference>
<evidence type="ECO:0000256" key="1">
    <source>
        <dbReference type="ARBA" id="ARBA00022741"/>
    </source>
</evidence>
<dbReference type="Pfam" id="PF00158">
    <property type="entry name" value="Sigma54_activat"/>
    <property type="match status" value="1"/>
</dbReference>
<keyword evidence="4" id="KW-0238">DNA-binding</keyword>
<dbReference type="RefSeq" id="WP_169261543.1">
    <property type="nucleotide sequence ID" value="NZ_WTVQ01000031.1"/>
</dbReference>
<reference evidence="9 10" key="1">
    <citation type="submission" date="2019-12" db="EMBL/GenBank/DDBJ databases">
        <title>Comparative genomics gives insights into the taxonomy of the Azoarcus-Aromatoleum group and reveals separate origins of nif in the plant-associated Azoarcus and non-plant-associated Aromatoleum sub-groups.</title>
        <authorList>
            <person name="Lafos M."/>
            <person name="Maluk M."/>
            <person name="Batista M."/>
            <person name="Junghare M."/>
            <person name="Carmona M."/>
            <person name="Faoro H."/>
            <person name="Cruz L.M."/>
            <person name="Battistoni F."/>
            <person name="De Souza E."/>
            <person name="Pedrosa F."/>
            <person name="Chen W.-M."/>
            <person name="Poole P.S."/>
            <person name="Dixon R.A."/>
            <person name="James E.K."/>
        </authorList>
    </citation>
    <scope>NUCLEOTIDE SEQUENCE [LARGE SCALE GENOMIC DNA]</scope>
    <source>
        <strain evidence="9 10">22Lin</strain>
    </source>
</reference>
<dbReference type="InterPro" id="IPR009057">
    <property type="entry name" value="Homeodomain-like_sf"/>
</dbReference>
<dbReference type="SUPFAM" id="SSF46689">
    <property type="entry name" value="Homeodomain-like"/>
    <property type="match status" value="1"/>
</dbReference>
<dbReference type="InterPro" id="IPR025662">
    <property type="entry name" value="Sigma_54_int_dom_ATP-bd_1"/>
</dbReference>
<dbReference type="Pfam" id="PF25601">
    <property type="entry name" value="AAA_lid_14"/>
    <property type="match status" value="1"/>
</dbReference>
<dbReference type="PANTHER" id="PTHR32071:SF21">
    <property type="entry name" value="TRANSCRIPTIONAL REGULATORY PROTEIN FLGR"/>
    <property type="match status" value="1"/>
</dbReference>
<dbReference type="PROSITE" id="PS50045">
    <property type="entry name" value="SIGMA54_INTERACT_4"/>
    <property type="match status" value="1"/>
</dbReference>
<keyword evidence="3" id="KW-0805">Transcription regulation</keyword>
<dbReference type="PANTHER" id="PTHR32071">
    <property type="entry name" value="TRANSCRIPTIONAL REGULATORY PROTEIN"/>
    <property type="match status" value="1"/>
</dbReference>
<protein>
    <submittedName>
        <fullName evidence="9">Response regulator</fullName>
    </submittedName>
</protein>
<dbReference type="InterPro" id="IPR025944">
    <property type="entry name" value="Sigma_54_int_dom_CS"/>
</dbReference>
<feature type="domain" description="Sigma-54 factor interaction" evidence="7">
    <location>
        <begin position="129"/>
        <end position="357"/>
    </location>
</feature>
<dbReference type="Gene3D" id="3.40.50.300">
    <property type="entry name" value="P-loop containing nucleotide triphosphate hydrolases"/>
    <property type="match status" value="1"/>
</dbReference>
<dbReference type="EMBL" id="WTVQ01000031">
    <property type="protein sequence ID" value="NMG76401.1"/>
    <property type="molecule type" value="Genomic_DNA"/>
</dbReference>
<dbReference type="SMART" id="SM00448">
    <property type="entry name" value="REC"/>
    <property type="match status" value="1"/>
</dbReference>
<dbReference type="SUPFAM" id="SSF52540">
    <property type="entry name" value="P-loop containing nucleoside triphosphate hydrolases"/>
    <property type="match status" value="1"/>
</dbReference>
<dbReference type="PROSITE" id="PS50110">
    <property type="entry name" value="RESPONSE_REGULATORY"/>
    <property type="match status" value="1"/>
</dbReference>
<dbReference type="InterPro" id="IPR001789">
    <property type="entry name" value="Sig_transdc_resp-reg_receiver"/>
</dbReference>
<dbReference type="CDD" id="cd00009">
    <property type="entry name" value="AAA"/>
    <property type="match status" value="1"/>
</dbReference>
<feature type="domain" description="Response regulatory" evidence="8">
    <location>
        <begin position="6"/>
        <end position="120"/>
    </location>
</feature>
<evidence type="ECO:0000313" key="10">
    <source>
        <dbReference type="Proteomes" id="UP000648984"/>
    </source>
</evidence>
<evidence type="ECO:0000256" key="4">
    <source>
        <dbReference type="ARBA" id="ARBA00023125"/>
    </source>
</evidence>
<dbReference type="InterPro" id="IPR058031">
    <property type="entry name" value="AAA_lid_NorR"/>
</dbReference>
<accession>A0ABX1QDA9</accession>
<evidence type="ECO:0000259" key="7">
    <source>
        <dbReference type="PROSITE" id="PS50045"/>
    </source>
</evidence>
<dbReference type="SUPFAM" id="SSF52172">
    <property type="entry name" value="CheY-like"/>
    <property type="match status" value="1"/>
</dbReference>
<dbReference type="Gene3D" id="1.10.10.60">
    <property type="entry name" value="Homeodomain-like"/>
    <property type="match status" value="1"/>
</dbReference>
<evidence type="ECO:0000256" key="2">
    <source>
        <dbReference type="ARBA" id="ARBA00022840"/>
    </source>
</evidence>
<keyword evidence="2" id="KW-0067">ATP-binding</keyword>
<keyword evidence="5" id="KW-0804">Transcription</keyword>
<keyword evidence="10" id="KW-1185">Reference proteome</keyword>
<evidence type="ECO:0000256" key="5">
    <source>
        <dbReference type="ARBA" id="ARBA00023163"/>
    </source>
</evidence>
<dbReference type="Gene3D" id="3.40.50.2300">
    <property type="match status" value="1"/>
</dbReference>
<evidence type="ECO:0000256" key="6">
    <source>
        <dbReference type="PROSITE-ProRule" id="PRU00169"/>
    </source>
</evidence>
<comment type="caution">
    <text evidence="9">The sequence shown here is derived from an EMBL/GenBank/DDBJ whole genome shotgun (WGS) entry which is preliminary data.</text>
</comment>
<keyword evidence="1" id="KW-0547">Nucleotide-binding</keyword>
<dbReference type="InterPro" id="IPR003593">
    <property type="entry name" value="AAA+_ATPase"/>
</dbReference>
<dbReference type="InterPro" id="IPR002197">
    <property type="entry name" value="HTH_Fis"/>
</dbReference>
<dbReference type="PROSITE" id="PS00688">
    <property type="entry name" value="SIGMA54_INTERACT_3"/>
    <property type="match status" value="1"/>
</dbReference>